<dbReference type="SUPFAM" id="SSF88946">
    <property type="entry name" value="Sigma2 domain of RNA polymerase sigma factors"/>
    <property type="match status" value="1"/>
</dbReference>
<feature type="domain" description="RNA polymerase sigma factor 70 region 4 type 2" evidence="7">
    <location>
        <begin position="153"/>
        <end position="189"/>
    </location>
</feature>
<evidence type="ECO:0000259" key="6">
    <source>
        <dbReference type="Pfam" id="PF04542"/>
    </source>
</evidence>
<dbReference type="PANTHER" id="PTHR43133:SF8">
    <property type="entry name" value="RNA POLYMERASE SIGMA FACTOR HI_1459-RELATED"/>
    <property type="match status" value="1"/>
</dbReference>
<dbReference type="InterPro" id="IPR039425">
    <property type="entry name" value="RNA_pol_sigma-70-like"/>
</dbReference>
<dbReference type="EMBL" id="SJPW01000015">
    <property type="protein sequence ID" value="TWU43667.1"/>
    <property type="molecule type" value="Genomic_DNA"/>
</dbReference>
<organism evidence="8 9">
    <name type="scientific">Rubripirellula tenax</name>
    <dbReference type="NCBI Taxonomy" id="2528015"/>
    <lineage>
        <taxon>Bacteria</taxon>
        <taxon>Pseudomonadati</taxon>
        <taxon>Planctomycetota</taxon>
        <taxon>Planctomycetia</taxon>
        <taxon>Pirellulales</taxon>
        <taxon>Pirellulaceae</taxon>
        <taxon>Rubripirellula</taxon>
    </lineage>
</organism>
<dbReference type="InterPro" id="IPR014284">
    <property type="entry name" value="RNA_pol_sigma-70_dom"/>
</dbReference>
<reference evidence="8 9" key="1">
    <citation type="submission" date="2019-02" db="EMBL/GenBank/DDBJ databases">
        <title>Deep-cultivation of Planctomycetes and their phenomic and genomic characterization uncovers novel biology.</title>
        <authorList>
            <person name="Wiegand S."/>
            <person name="Jogler M."/>
            <person name="Boedeker C."/>
            <person name="Pinto D."/>
            <person name="Vollmers J."/>
            <person name="Rivas-Marin E."/>
            <person name="Kohn T."/>
            <person name="Peeters S.H."/>
            <person name="Heuer A."/>
            <person name="Rast P."/>
            <person name="Oberbeckmann S."/>
            <person name="Bunk B."/>
            <person name="Jeske O."/>
            <person name="Meyerdierks A."/>
            <person name="Storesund J.E."/>
            <person name="Kallscheuer N."/>
            <person name="Luecker S."/>
            <person name="Lage O.M."/>
            <person name="Pohl T."/>
            <person name="Merkel B.J."/>
            <person name="Hornburger P."/>
            <person name="Mueller R.-W."/>
            <person name="Bruemmer F."/>
            <person name="Labrenz M."/>
            <person name="Spormann A.M."/>
            <person name="Op Den Camp H."/>
            <person name="Overmann J."/>
            <person name="Amann R."/>
            <person name="Jetten M.S.M."/>
            <person name="Mascher T."/>
            <person name="Medema M.H."/>
            <person name="Devos D.P."/>
            <person name="Kaster A.-K."/>
            <person name="Ovreas L."/>
            <person name="Rohde M."/>
            <person name="Galperin M.Y."/>
            <person name="Jogler C."/>
        </authorList>
    </citation>
    <scope>NUCLEOTIDE SEQUENCE [LARGE SCALE GENOMIC DNA]</scope>
    <source>
        <strain evidence="8 9">Poly51</strain>
    </source>
</reference>
<dbReference type="Gene3D" id="1.10.1740.10">
    <property type="match status" value="1"/>
</dbReference>
<dbReference type="AlphaFoldDB" id="A0A5C6E6T2"/>
<dbReference type="InterPro" id="IPR013324">
    <property type="entry name" value="RNA_pol_sigma_r3/r4-like"/>
</dbReference>
<dbReference type="Proteomes" id="UP000318288">
    <property type="component" value="Unassembled WGS sequence"/>
</dbReference>
<dbReference type="SUPFAM" id="SSF88659">
    <property type="entry name" value="Sigma3 and sigma4 domains of RNA polymerase sigma factors"/>
    <property type="match status" value="1"/>
</dbReference>
<dbReference type="Pfam" id="PF04542">
    <property type="entry name" value="Sigma70_r2"/>
    <property type="match status" value="1"/>
</dbReference>
<evidence type="ECO:0000256" key="1">
    <source>
        <dbReference type="ARBA" id="ARBA00010641"/>
    </source>
</evidence>
<evidence type="ECO:0000313" key="9">
    <source>
        <dbReference type="Proteomes" id="UP000318288"/>
    </source>
</evidence>
<dbReference type="GO" id="GO:0006352">
    <property type="term" value="P:DNA-templated transcription initiation"/>
    <property type="evidence" value="ECO:0007669"/>
    <property type="project" value="InterPro"/>
</dbReference>
<dbReference type="InterPro" id="IPR013249">
    <property type="entry name" value="RNA_pol_sigma70_r4_t2"/>
</dbReference>
<dbReference type="RefSeq" id="WP_146462565.1">
    <property type="nucleotide sequence ID" value="NZ_SJPW01000015.1"/>
</dbReference>
<proteinExistence type="inferred from homology"/>
<dbReference type="InterPro" id="IPR013325">
    <property type="entry name" value="RNA_pol_sigma_r2"/>
</dbReference>
<dbReference type="GO" id="GO:0016987">
    <property type="term" value="F:sigma factor activity"/>
    <property type="evidence" value="ECO:0007669"/>
    <property type="project" value="UniProtKB-KW"/>
</dbReference>
<feature type="domain" description="RNA polymerase sigma-70 region 2" evidence="6">
    <location>
        <begin position="29"/>
        <end position="96"/>
    </location>
</feature>
<keyword evidence="4" id="KW-0238">DNA-binding</keyword>
<gene>
    <name evidence="8" type="primary">sigE_12</name>
    <name evidence="8" type="ORF">Poly51_62460</name>
</gene>
<dbReference type="Pfam" id="PF08281">
    <property type="entry name" value="Sigma70_r4_2"/>
    <property type="match status" value="1"/>
</dbReference>
<protein>
    <submittedName>
        <fullName evidence="8">ECF RNA polymerase sigma factor SigE</fullName>
    </submittedName>
</protein>
<comment type="similarity">
    <text evidence="1">Belongs to the sigma-70 factor family. ECF subfamily.</text>
</comment>
<evidence type="ECO:0000313" key="8">
    <source>
        <dbReference type="EMBL" id="TWU43667.1"/>
    </source>
</evidence>
<dbReference type="GO" id="GO:0003677">
    <property type="term" value="F:DNA binding"/>
    <property type="evidence" value="ECO:0007669"/>
    <property type="project" value="UniProtKB-KW"/>
</dbReference>
<evidence type="ECO:0000256" key="3">
    <source>
        <dbReference type="ARBA" id="ARBA00023082"/>
    </source>
</evidence>
<dbReference type="Gene3D" id="1.10.10.10">
    <property type="entry name" value="Winged helix-like DNA-binding domain superfamily/Winged helix DNA-binding domain"/>
    <property type="match status" value="1"/>
</dbReference>
<dbReference type="NCBIfam" id="TIGR02937">
    <property type="entry name" value="sigma70-ECF"/>
    <property type="match status" value="1"/>
</dbReference>
<evidence type="ECO:0000256" key="5">
    <source>
        <dbReference type="ARBA" id="ARBA00023163"/>
    </source>
</evidence>
<comment type="caution">
    <text evidence="8">The sequence shown here is derived from an EMBL/GenBank/DDBJ whole genome shotgun (WGS) entry which is preliminary data.</text>
</comment>
<dbReference type="OrthoDB" id="258490at2"/>
<sequence>MIPSPPETRASLILRLRDAADVAAWDEFVAIYGPLVYRLALGRGLQPADADDVVQQVFTAVAQSVGRWVEQPERGRFRGWLLGIARNIALKTLTRRPHGGVGLGGQQSPERLETIEAPGGPLSSQFDIEFRREVYRWAACQVREAIEPNTWNAFHLTHVEGVSIAEAAAQLNISVGNVYIARSRVIRRLRVLAKQFEVSE</sequence>
<evidence type="ECO:0000256" key="2">
    <source>
        <dbReference type="ARBA" id="ARBA00023015"/>
    </source>
</evidence>
<dbReference type="InterPro" id="IPR036388">
    <property type="entry name" value="WH-like_DNA-bd_sf"/>
</dbReference>
<evidence type="ECO:0000256" key="4">
    <source>
        <dbReference type="ARBA" id="ARBA00023125"/>
    </source>
</evidence>
<keyword evidence="2" id="KW-0805">Transcription regulation</keyword>
<keyword evidence="9" id="KW-1185">Reference proteome</keyword>
<evidence type="ECO:0000259" key="7">
    <source>
        <dbReference type="Pfam" id="PF08281"/>
    </source>
</evidence>
<keyword evidence="3" id="KW-0731">Sigma factor</keyword>
<accession>A0A5C6E6T2</accession>
<keyword evidence="5" id="KW-0804">Transcription</keyword>
<dbReference type="InterPro" id="IPR007627">
    <property type="entry name" value="RNA_pol_sigma70_r2"/>
</dbReference>
<dbReference type="PANTHER" id="PTHR43133">
    <property type="entry name" value="RNA POLYMERASE ECF-TYPE SIGMA FACTO"/>
    <property type="match status" value="1"/>
</dbReference>
<name>A0A5C6E6T2_9BACT</name>